<dbReference type="Gene3D" id="4.10.860.120">
    <property type="entry name" value="RNA polymerase II, clamp domain"/>
    <property type="match status" value="1"/>
</dbReference>
<dbReference type="Gene3D" id="1.10.132.30">
    <property type="match status" value="1"/>
</dbReference>
<dbReference type="InterPro" id="IPR042102">
    <property type="entry name" value="RNA_pol_Rpb1_3_sf"/>
</dbReference>
<dbReference type="Gene3D" id="1.10.40.90">
    <property type="match status" value="1"/>
</dbReference>
<feature type="domain" description="RNA polymerase N-terminal" evidence="9">
    <location>
        <begin position="209"/>
        <end position="488"/>
    </location>
</feature>
<dbReference type="InterPro" id="IPR007081">
    <property type="entry name" value="RNA_pol_Rpb1_5"/>
</dbReference>
<feature type="binding site" evidence="7">
    <location>
        <position position="747"/>
    </location>
    <ligand>
        <name>Zn(2+)</name>
        <dbReference type="ChEBI" id="CHEBI:29105"/>
        <label>2</label>
    </ligand>
</feature>
<dbReference type="InterPro" id="IPR012754">
    <property type="entry name" value="DNA-dir_RpoC_beta_prime_bact"/>
</dbReference>
<dbReference type="SMART" id="SM00663">
    <property type="entry name" value="RPOLA_N"/>
    <property type="match status" value="1"/>
</dbReference>
<keyword evidence="3 7" id="KW-0548">Nucleotidyltransferase</keyword>
<dbReference type="SUPFAM" id="SSF64484">
    <property type="entry name" value="beta and beta-prime subunits of DNA dependent RNA-polymerase"/>
    <property type="match status" value="1"/>
</dbReference>
<evidence type="ECO:0000256" key="4">
    <source>
        <dbReference type="ARBA" id="ARBA00022723"/>
    </source>
</evidence>
<feature type="binding site" evidence="7">
    <location>
        <position position="824"/>
    </location>
    <ligand>
        <name>Zn(2+)</name>
        <dbReference type="ChEBI" id="CHEBI:29105"/>
        <label>2</label>
    </ligand>
</feature>
<dbReference type="Gene3D" id="2.40.40.20">
    <property type="match status" value="1"/>
</dbReference>
<dbReference type="RefSeq" id="WP_201329490.1">
    <property type="nucleotide sequence ID" value="NZ_AP023214.1"/>
</dbReference>
<dbReference type="Pfam" id="PF00623">
    <property type="entry name" value="RNA_pol_Rpb1_2"/>
    <property type="match status" value="2"/>
</dbReference>
<reference evidence="10 11" key="1">
    <citation type="journal article" date="2020" name="Genome Biol. Evol.">
        <title>Comparative Genomics Underlines Multiple Roles of Profftella, an Obligate Symbiont of Psyllids: Providing Toxins, Vitamins, and Carotenoids.</title>
        <authorList>
            <person name="Nakabachi A."/>
            <person name="Piel J."/>
            <person name="Malenovsky I."/>
            <person name="Hirose Y."/>
        </authorList>
    </citation>
    <scope>NUCLEOTIDE SEQUENCE [LARGE SCALE GENOMIC DNA]</scope>
    <source>
        <strain evidence="10 11">Dco</strain>
    </source>
</reference>
<feature type="binding site" evidence="7">
    <location>
        <position position="434"/>
    </location>
    <ligand>
        <name>Mg(2+)</name>
        <dbReference type="ChEBI" id="CHEBI:18420"/>
    </ligand>
</feature>
<comment type="catalytic activity">
    <reaction evidence="6 7 8">
        <text>RNA(n) + a ribonucleoside 5'-triphosphate = RNA(n+1) + diphosphate</text>
        <dbReference type="Rhea" id="RHEA:21248"/>
        <dbReference type="Rhea" id="RHEA-COMP:14527"/>
        <dbReference type="Rhea" id="RHEA-COMP:17342"/>
        <dbReference type="ChEBI" id="CHEBI:33019"/>
        <dbReference type="ChEBI" id="CHEBI:61557"/>
        <dbReference type="ChEBI" id="CHEBI:140395"/>
        <dbReference type="EC" id="2.7.7.6"/>
    </reaction>
</comment>
<keyword evidence="2 7" id="KW-0808">Transferase</keyword>
<evidence type="ECO:0000256" key="7">
    <source>
        <dbReference type="HAMAP-Rule" id="MF_01322"/>
    </source>
</evidence>
<dbReference type="Gene3D" id="2.40.50.100">
    <property type="match status" value="1"/>
</dbReference>
<comment type="caution">
    <text evidence="7">Lacks conserved residue(s) required for the propagation of feature annotation.</text>
</comment>
<evidence type="ECO:0000256" key="8">
    <source>
        <dbReference type="RuleBase" id="RU004279"/>
    </source>
</evidence>
<dbReference type="InterPro" id="IPR045867">
    <property type="entry name" value="DNA-dir_RpoC_beta_prime"/>
</dbReference>
<gene>
    <name evidence="7 10" type="primary">rpoC</name>
    <name evidence="10" type="ORF">CRDco_1740</name>
</gene>
<evidence type="ECO:0000259" key="9">
    <source>
        <dbReference type="SMART" id="SM00663"/>
    </source>
</evidence>
<dbReference type="Gene3D" id="1.10.274.100">
    <property type="entry name" value="RNA polymerase Rpb1, domain 3"/>
    <property type="match status" value="1"/>
</dbReference>
<protein>
    <recommendedName>
        <fullName evidence="7">DNA-directed RNA polymerase subunit beta'</fullName>
        <shortName evidence="7">RNAP subunit beta'</shortName>
        <ecNumber evidence="7">2.7.7.6</ecNumber>
    </recommendedName>
    <alternativeName>
        <fullName evidence="7">RNA polymerase subunit beta'</fullName>
    </alternativeName>
    <alternativeName>
        <fullName evidence="7">Transcriptase subunit beta'</fullName>
    </alternativeName>
</protein>
<dbReference type="GO" id="GO:0000287">
    <property type="term" value="F:magnesium ion binding"/>
    <property type="evidence" value="ECO:0007669"/>
    <property type="project" value="UniProtKB-UniRule"/>
</dbReference>
<dbReference type="EC" id="2.7.7.6" evidence="7"/>
<name>A0A7R7AAX5_CARRU</name>
<dbReference type="CDD" id="cd02655">
    <property type="entry name" value="RNAP_beta'_C"/>
    <property type="match status" value="1"/>
</dbReference>
<keyword evidence="5 7" id="KW-0804">Transcription</keyword>
<sequence>MINKLFKKIAIKIASPSKILEWSYGEIKNSNFINFKNFKPEISGLFCLKIYSSYNLCCNNKKCFCDKSNKYLNLKKSHLSYRFGHIVLCYPVVHIWFIKTPPNNVSSITNLSHKIIEKVINFKIKIVLRSFNKKFKKYSIVLYEKKNFEFYSLSGSYAILKLLSDIEILLDCKIIKKKLIKCNSFTLLFFFLQKINKIYIYYLSGNKPSWFCMTILPVVSPKIRPLIPLSVGKFATSDLNELYKRIIDRNIRLKNFKMLGMPKQIIVNERVLLHESVNALFDNEKTNSPFLTNSKRILKSFSSSIRGKYGRFRQNLLGKRVDFSGRTVISVGPNLKLYQCEIPIFIALELFKPFIFKELHNKNLLSNICFIDDFYSNNKKLSILFLKKICDNFSIILNRAPTLHRMGIQSFKILLTQDKTIKLHPLVCLSYNADFDGDQMAVHIPLTINSQIESNYLLLSINNIISPSNGEPIIIPTQDIVMGIYCLTNNYNSKKIIFYSINDVYCFFNKNKKNIIKNIILFYKKNFLNTTIGRIVFFNILFKLININFINKIIKKKDLTYIVKYFFDFFGIEKTVKVLDRIKKIGFFFSTYFGISISYCDLFDIKNKNCLLKTIKKIKYLSNVFTLINVLENLFLNLIIKNFVLKKNSLSINNVYIMLDSGSRGSLLQIKQLLSFRGFFSKSNGDIILDPILDNLKIGLTMKSYFISTYGARKGLTDTSLKTANSGYLTRKLIDVMQDVVIYKINCETKVGVEILLYKYNNILSLYKKIHGRVILEDIIIKNKLIIKKNTFINNKILFLILKKKVISIILRSILFCVSSRGICSFCYGSNLINNNLIQIGIPVGIISAQSIGEPGTQLTMRTFHTGGVANYFFSYEFLECKYSGYFYIKNSKCLLNELGELIILNNYSILSIENKKCKNIIYKLLYGDIILFRNGCFIKKNKKIKNFISNFYIYAENSGFILLKGLQKKVYCFIDNKFYNKTISNSIIIIKNTFFEKKYYIPKNFLITKQNFNFVIPGNIIAKVTAINEIKSNIIGGLPRLSELFEARIPKKKALLTDIEGVVKILHLINNDINIVITSKYGFYKIYFIESMRKLYVNNGDYVKTGDILTDGKPDLNDLIKLVGINYLMDFFVKEVNSIYEPQGIYINEKHIELVLKQMTKKVKILYSGECFFMQSDILYLEDVLTENINTLKFSKKISLYERVVIGITKVSLDSISFCSAASFQETTKILLDSAIRNRVDYLLGLKENVVVGRLIPAGTGIGNHFLIKKKSKNKIDIIKKKNFKLYIYN</sequence>
<keyword evidence="11" id="KW-1185">Reference proteome</keyword>
<keyword evidence="7" id="KW-0862">Zinc</keyword>
<dbReference type="NCBIfam" id="TIGR02386">
    <property type="entry name" value="rpoC_TIGR"/>
    <property type="match status" value="1"/>
</dbReference>
<dbReference type="InterPro" id="IPR007083">
    <property type="entry name" value="RNA_pol_Rpb1_4"/>
</dbReference>
<keyword evidence="7" id="KW-0460">Magnesium</keyword>
<dbReference type="GO" id="GO:0006351">
    <property type="term" value="P:DNA-templated transcription"/>
    <property type="evidence" value="ECO:0007669"/>
    <property type="project" value="UniProtKB-UniRule"/>
</dbReference>
<dbReference type="Pfam" id="PF04998">
    <property type="entry name" value="RNA_pol_Rpb1_5"/>
    <property type="match status" value="1"/>
</dbReference>
<accession>A0A7R7AAX5</accession>
<feature type="binding site" evidence="7">
    <location>
        <position position="436"/>
    </location>
    <ligand>
        <name>Mg(2+)</name>
        <dbReference type="ChEBI" id="CHEBI:18420"/>
    </ligand>
</feature>
<dbReference type="GO" id="GO:0008270">
    <property type="term" value="F:zinc ion binding"/>
    <property type="evidence" value="ECO:0007669"/>
    <property type="project" value="UniProtKB-UniRule"/>
</dbReference>
<dbReference type="EMBL" id="AP023214">
    <property type="protein sequence ID" value="BCG49400.1"/>
    <property type="molecule type" value="Genomic_DNA"/>
</dbReference>
<dbReference type="GO" id="GO:0000428">
    <property type="term" value="C:DNA-directed RNA polymerase complex"/>
    <property type="evidence" value="ECO:0007669"/>
    <property type="project" value="UniProtKB-KW"/>
</dbReference>
<dbReference type="GO" id="GO:0003677">
    <property type="term" value="F:DNA binding"/>
    <property type="evidence" value="ECO:0007669"/>
    <property type="project" value="UniProtKB-UniRule"/>
</dbReference>
<dbReference type="InterPro" id="IPR038120">
    <property type="entry name" value="Rpb1_funnel_sf"/>
</dbReference>
<evidence type="ECO:0000256" key="1">
    <source>
        <dbReference type="ARBA" id="ARBA00022478"/>
    </source>
</evidence>
<dbReference type="KEGG" id="crr:CRDco_1740"/>
<comment type="subunit">
    <text evidence="7">The RNAP catalytic core consists of 2 alpha, 1 beta, 1 beta' and 1 omega subunit. When a sigma factor is associated with the core the holoenzyme is formed, which can initiate transcription.</text>
</comment>
<dbReference type="InterPro" id="IPR006592">
    <property type="entry name" value="RNA_pol_N"/>
</dbReference>
<dbReference type="Pfam" id="PF05000">
    <property type="entry name" value="RNA_pol_Rpb1_4"/>
    <property type="match status" value="1"/>
</dbReference>
<evidence type="ECO:0000313" key="10">
    <source>
        <dbReference type="EMBL" id="BCG49400.1"/>
    </source>
</evidence>
<dbReference type="PANTHER" id="PTHR19376">
    <property type="entry name" value="DNA-DIRECTED RNA POLYMERASE"/>
    <property type="match status" value="1"/>
</dbReference>
<dbReference type="InterPro" id="IPR044893">
    <property type="entry name" value="RNA_pol_Rpb1_clamp_domain"/>
</dbReference>
<dbReference type="GO" id="GO:0003899">
    <property type="term" value="F:DNA-directed RNA polymerase activity"/>
    <property type="evidence" value="ECO:0007669"/>
    <property type="project" value="UniProtKB-UniRule"/>
</dbReference>
<evidence type="ECO:0000256" key="2">
    <source>
        <dbReference type="ARBA" id="ARBA00022679"/>
    </source>
</evidence>
<proteinExistence type="inferred from homology"/>
<dbReference type="PANTHER" id="PTHR19376:SF54">
    <property type="entry name" value="DNA-DIRECTED RNA POLYMERASE SUBUNIT BETA"/>
    <property type="match status" value="1"/>
</dbReference>
<evidence type="ECO:0000256" key="5">
    <source>
        <dbReference type="ARBA" id="ARBA00023163"/>
    </source>
</evidence>
<evidence type="ECO:0000256" key="6">
    <source>
        <dbReference type="ARBA" id="ARBA00048552"/>
    </source>
</evidence>
<comment type="similarity">
    <text evidence="7 8">Belongs to the RNA polymerase beta' chain family.</text>
</comment>
<dbReference type="HAMAP" id="MF_01322">
    <property type="entry name" value="RNApol_bact_RpoC"/>
    <property type="match status" value="1"/>
</dbReference>
<organism evidence="10 11">
    <name type="scientific">Candidatus Carsonella ruddii</name>
    <name type="common">Diaphorina cf. continua</name>
    <dbReference type="NCBI Taxonomy" id="2661587"/>
    <lineage>
        <taxon>Bacteria</taxon>
        <taxon>Pseudomonadati</taxon>
        <taxon>Pseudomonadota</taxon>
        <taxon>Gammaproteobacteria</taxon>
        <taxon>Oceanospirillales</taxon>
        <taxon>Halomonadaceae</taxon>
        <taxon>Zymobacter group</taxon>
        <taxon>Candidatus Carsonella</taxon>
    </lineage>
</organism>
<keyword evidence="4 7" id="KW-0479">Metal-binding</keyword>
<dbReference type="Gene3D" id="1.10.1790.20">
    <property type="match status" value="1"/>
</dbReference>
<evidence type="ECO:0000313" key="11">
    <source>
        <dbReference type="Proteomes" id="UP000595596"/>
    </source>
</evidence>
<dbReference type="InterPro" id="IPR007080">
    <property type="entry name" value="RNA_pol_Rpb1_1"/>
</dbReference>
<feature type="binding site" evidence="7">
    <location>
        <position position="817"/>
    </location>
    <ligand>
        <name>Zn(2+)</name>
        <dbReference type="ChEBI" id="CHEBI:29105"/>
        <label>2</label>
    </ligand>
</feature>
<comment type="cofactor">
    <cofactor evidence="7">
        <name>Mg(2+)</name>
        <dbReference type="ChEBI" id="CHEBI:18420"/>
    </cofactor>
    <text evidence="7">Binds 1 Mg(2+) ion per subunit.</text>
</comment>
<evidence type="ECO:0000256" key="3">
    <source>
        <dbReference type="ARBA" id="ARBA00022695"/>
    </source>
</evidence>
<comment type="function">
    <text evidence="7 8">DNA-dependent RNA polymerase catalyzes the transcription of DNA into RNA using the four ribonucleoside triphosphates as substrates.</text>
</comment>
<dbReference type="Pfam" id="PF04983">
    <property type="entry name" value="RNA_pol_Rpb1_3"/>
    <property type="match status" value="1"/>
</dbReference>
<dbReference type="InterPro" id="IPR000722">
    <property type="entry name" value="RNA_pol_asu"/>
</dbReference>
<dbReference type="Proteomes" id="UP000595596">
    <property type="component" value="Chromosome"/>
</dbReference>
<feature type="binding site" evidence="7">
    <location>
        <position position="438"/>
    </location>
    <ligand>
        <name>Mg(2+)</name>
        <dbReference type="ChEBI" id="CHEBI:18420"/>
    </ligand>
</feature>
<dbReference type="InterPro" id="IPR007066">
    <property type="entry name" value="RNA_pol_Rpb1_3"/>
</dbReference>
<feature type="binding site" evidence="7">
    <location>
        <position position="827"/>
    </location>
    <ligand>
        <name>Zn(2+)</name>
        <dbReference type="ChEBI" id="CHEBI:29105"/>
        <label>2</label>
    </ligand>
</feature>
<dbReference type="Gene3D" id="1.10.150.390">
    <property type="match status" value="1"/>
</dbReference>
<keyword evidence="1 7" id="KW-0240">DNA-directed RNA polymerase</keyword>
<dbReference type="Pfam" id="PF04997">
    <property type="entry name" value="RNA_pol_Rpb1_1"/>
    <property type="match status" value="1"/>
</dbReference>